<dbReference type="EMBL" id="JACVVK020000004">
    <property type="protein sequence ID" value="KAK7507301.1"/>
    <property type="molecule type" value="Genomic_DNA"/>
</dbReference>
<dbReference type="AlphaFoldDB" id="A0ABD0M7I4"/>
<evidence type="ECO:0000256" key="1">
    <source>
        <dbReference type="SAM" id="MobiDB-lite"/>
    </source>
</evidence>
<comment type="caution">
    <text evidence="2">The sequence shown here is derived from an EMBL/GenBank/DDBJ whole genome shotgun (WGS) entry which is preliminary data.</text>
</comment>
<gene>
    <name evidence="2" type="ORF">BaRGS_00001236</name>
</gene>
<organism evidence="2 3">
    <name type="scientific">Batillaria attramentaria</name>
    <dbReference type="NCBI Taxonomy" id="370345"/>
    <lineage>
        <taxon>Eukaryota</taxon>
        <taxon>Metazoa</taxon>
        <taxon>Spiralia</taxon>
        <taxon>Lophotrochozoa</taxon>
        <taxon>Mollusca</taxon>
        <taxon>Gastropoda</taxon>
        <taxon>Caenogastropoda</taxon>
        <taxon>Sorbeoconcha</taxon>
        <taxon>Cerithioidea</taxon>
        <taxon>Batillariidae</taxon>
        <taxon>Batillaria</taxon>
    </lineage>
</organism>
<reference evidence="2 3" key="1">
    <citation type="journal article" date="2023" name="Sci. Data">
        <title>Genome assembly of the Korean intertidal mud-creeper Batillaria attramentaria.</title>
        <authorList>
            <person name="Patra A.K."/>
            <person name="Ho P.T."/>
            <person name="Jun S."/>
            <person name="Lee S.J."/>
            <person name="Kim Y."/>
            <person name="Won Y.J."/>
        </authorList>
    </citation>
    <scope>NUCLEOTIDE SEQUENCE [LARGE SCALE GENOMIC DNA]</scope>
    <source>
        <strain evidence="2">Wonlab-2016</strain>
    </source>
</reference>
<keyword evidence="3" id="KW-1185">Reference proteome</keyword>
<proteinExistence type="predicted"/>
<dbReference type="Proteomes" id="UP001519460">
    <property type="component" value="Unassembled WGS sequence"/>
</dbReference>
<evidence type="ECO:0000313" key="3">
    <source>
        <dbReference type="Proteomes" id="UP001519460"/>
    </source>
</evidence>
<name>A0ABD0M7I4_9CAEN</name>
<sequence length="227" mass="24895">MRRARSFPSLTSRRGHKAGNRDILYGAVGKRYPLCQASDGRDLFERWSSTLVASPKDAVTMFSCKHARMLTWALKPNTRASSHNGKQLPASPRVLQCKRCSEIGPVLDGGSGTFRDRSETEAGQTPPVAGRKPSGPSRARRGLFVTINTDARQSNHLLNPYQRLMYGTAPGGLLGHITSIASGCPRVEFSVGMASLLHLITKPGQVRKTRGFASETRNLETPRQCRH</sequence>
<evidence type="ECO:0000313" key="2">
    <source>
        <dbReference type="EMBL" id="KAK7507301.1"/>
    </source>
</evidence>
<protein>
    <submittedName>
        <fullName evidence="2">Uncharacterized protein</fullName>
    </submittedName>
</protein>
<accession>A0ABD0M7I4</accession>
<feature type="region of interest" description="Disordered" evidence="1">
    <location>
        <begin position="108"/>
        <end position="139"/>
    </location>
</feature>